<evidence type="ECO:0000313" key="2">
    <source>
        <dbReference type="Proteomes" id="UP000324758"/>
    </source>
</evidence>
<organism evidence="1 2">
    <name type="scientific">Bradyrhizobium rifense</name>
    <dbReference type="NCBI Taxonomy" id="515499"/>
    <lineage>
        <taxon>Bacteria</taxon>
        <taxon>Pseudomonadati</taxon>
        <taxon>Pseudomonadota</taxon>
        <taxon>Alphaproteobacteria</taxon>
        <taxon>Hyphomicrobiales</taxon>
        <taxon>Nitrobacteraceae</taxon>
        <taxon>Bradyrhizobium</taxon>
    </lineage>
</organism>
<evidence type="ECO:0000313" key="1">
    <source>
        <dbReference type="EMBL" id="TYL94673.1"/>
    </source>
</evidence>
<proteinExistence type="predicted"/>
<dbReference type="Proteomes" id="UP000324758">
    <property type="component" value="Unassembled WGS sequence"/>
</dbReference>
<keyword evidence="2" id="KW-1185">Reference proteome</keyword>
<protein>
    <submittedName>
        <fullName evidence="1">Uncharacterized protein</fullName>
    </submittedName>
</protein>
<comment type="caution">
    <text evidence="1">The sequence shown here is derived from an EMBL/GenBank/DDBJ whole genome shotgun (WGS) entry which is preliminary data.</text>
</comment>
<dbReference type="EMBL" id="VSSS01000026">
    <property type="protein sequence ID" value="TYL94673.1"/>
    <property type="molecule type" value="Genomic_DNA"/>
</dbReference>
<gene>
    <name evidence="1" type="ORF">FXB40_16340</name>
</gene>
<sequence length="1321" mass="145947">MQLAPEKLRILTFPQRIEGDLLSVNALLMPTQRLLNATAPFPSQLNPGANIQLPNFIAVTPKLELRAVKGLSSYPFSDGTVLAAEGVTVQAVPAPFGVPPSLPVLYEAMASQFKLDTSLATKGAGAPRADSDGIRKYLPKSYRTAFNFTLPRTEFAKTDDSYHCAIRKSPAPDPTFKQSTDDVTWGRVIAFCLRQPDLAARVGLLYRLTLPMGDPEYFKDGGWVYFNLLNPADYGIGVSAELREYAARIPAIDSPRQLFAPLLFPVVPGPAQPNGNFDTLKIEASDYDDGFAKIVHAAQPVSANLLDEEPGGLHVQKDMGIRLGWDDEQLLIWQNRQVLSDPTTPGARIDAPLGVFTYRLDVRTKNQADWSSLVQIRNRKQLTLAGQSVSPAKTPLETGVQVYPVKINAGIDTAYWLPSYFTQWYGPSLVLPDTQAAQLDESGALANPGSYHDANIPARPDQKGDLYEPILPKNVELKYGKEYEFRVRLGDLSGGGPLATDKELNDAPATSSSIVFKRYVAPKQLEVVPEDPQLDSNTTIFYEGDTFGVSRPRLGYPALLFTEMDSKDAFQKLLDDKAFLHTGKTGKETIKEQREVSYFDPDVDRILVVVELKTLLLDNLASLNQREAFIPLYTTFRDFPNDPEDIFTLQLEYRDANVIQFGNKIDLGDLNLSQADIDNGVSIVLPTSRDVRITLYPVASDKADSPEYFGFATTQFGDSFVRTGEPVQFFVRQDAQAERNFFRRDLESRQLQAIYLQPDPPQVNNPESVVAFAVEGKEMSQSTLMQRLATQLGVDFKGLSLIGRPGERTQFGCSGRIRNTIAPDNSSLTFATQGELLNHWLCVTSFTIERDWTWDGLSETGITVKRHKQFTGEAATVVDETVGYIQLKKTASRVATSNPDRSHARIIFIDAVEPKKDTTLASTLAHPFPNTIDVSYTLVPNFIAAVDPQSSIDETTNRDVQLPVTSIPSQVLEVKAAGIALSPYRHNAAYSETAVRQRYLWLEFSEPVKDPNDSCFARVLTYSPDPLLTYPSPDQLLVRQDDPPLAIDPELIRVITKGHGNDNAGIDAMQPMVGETSNPDLPAIKVSPVHYVLPLPPGLHNESGELLGFFVYELRVGHTDLIWSTAQGRFGHPTRVNGVQHPAPPLKCLVDRTPAGLSVTAQYAPALFGGRNIASRPPKTEIWCMLYAQVQQADAKQARNILLAEARAEYVDASRQWNVSTFLKLRSGLPAQVANSVDVNLDAPATGIAAWSEDEIQQLLGQFYLGRTTGVSVLAVEMMPRYDQYIIFGHETDTSVRPLSQQLGQYRILRTSPLVAAPEIC</sequence>
<name>A0A5D3KDE0_9BRAD</name>
<accession>A0A5D3KDE0</accession>
<dbReference type="OrthoDB" id="9148571at2"/>
<reference evidence="1 2" key="1">
    <citation type="submission" date="2019-08" db="EMBL/GenBank/DDBJ databases">
        <title>Bradyrhizobium hipponensis sp. nov., a rhizobium isolated from a Lupinus angustifolius root nodule in Tunisia.</title>
        <authorList>
            <person name="Off K."/>
            <person name="Rejili M."/>
            <person name="Mars M."/>
            <person name="Brachmann A."/>
            <person name="Marin M."/>
        </authorList>
    </citation>
    <scope>NUCLEOTIDE SEQUENCE [LARGE SCALE GENOMIC DNA]</scope>
    <source>
        <strain evidence="1 2">CTAW71</strain>
    </source>
</reference>
<dbReference type="RefSeq" id="WP_148773210.1">
    <property type="nucleotide sequence ID" value="NZ_VSSS01000026.1"/>
</dbReference>